<name>A0AAD7UYI1_9FUNG</name>
<protein>
    <recommendedName>
        <fullName evidence="7">Carboxypeptidase</fullName>
        <ecNumber evidence="7">3.4.16.-</ecNumber>
    </recommendedName>
</protein>
<organism evidence="8 9">
    <name type="scientific">Lichtheimia ornata</name>
    <dbReference type="NCBI Taxonomy" id="688661"/>
    <lineage>
        <taxon>Eukaryota</taxon>
        <taxon>Fungi</taxon>
        <taxon>Fungi incertae sedis</taxon>
        <taxon>Mucoromycota</taxon>
        <taxon>Mucoromycotina</taxon>
        <taxon>Mucoromycetes</taxon>
        <taxon>Mucorales</taxon>
        <taxon>Lichtheimiaceae</taxon>
        <taxon>Lichtheimia</taxon>
    </lineage>
</organism>
<dbReference type="RefSeq" id="XP_058340498.1">
    <property type="nucleotide sequence ID" value="XM_058488675.1"/>
</dbReference>
<dbReference type="PANTHER" id="PTHR11802">
    <property type="entry name" value="SERINE PROTEASE FAMILY S10 SERINE CARBOXYPEPTIDASE"/>
    <property type="match status" value="1"/>
</dbReference>
<evidence type="ECO:0000256" key="4">
    <source>
        <dbReference type="ARBA" id="ARBA00022729"/>
    </source>
</evidence>
<dbReference type="Proteomes" id="UP001234581">
    <property type="component" value="Unassembled WGS sequence"/>
</dbReference>
<dbReference type="InterPro" id="IPR018202">
    <property type="entry name" value="Ser_caboxypep_ser_AS"/>
</dbReference>
<dbReference type="EMBL" id="JARTCD010000047">
    <property type="protein sequence ID" value="KAJ8655585.1"/>
    <property type="molecule type" value="Genomic_DNA"/>
</dbReference>
<dbReference type="EC" id="3.4.16.-" evidence="7"/>
<dbReference type="Gene3D" id="1.10.287.410">
    <property type="match status" value="1"/>
</dbReference>
<comment type="caution">
    <text evidence="8">The sequence shown here is derived from an EMBL/GenBank/DDBJ whole genome shotgun (WGS) entry which is preliminary data.</text>
</comment>
<dbReference type="Pfam" id="PF00450">
    <property type="entry name" value="Peptidase_S10"/>
    <property type="match status" value="1"/>
</dbReference>
<dbReference type="GO" id="GO:0006508">
    <property type="term" value="P:proteolysis"/>
    <property type="evidence" value="ECO:0007669"/>
    <property type="project" value="UniProtKB-KW"/>
</dbReference>
<reference evidence="8 9" key="1">
    <citation type="submission" date="2023-03" db="EMBL/GenBank/DDBJ databases">
        <title>Genome sequence of Lichtheimia ornata CBS 291.66.</title>
        <authorList>
            <person name="Mohabir J.T."/>
            <person name="Shea T.P."/>
            <person name="Kurbessoian T."/>
            <person name="Berby B."/>
            <person name="Fontaine J."/>
            <person name="Livny J."/>
            <person name="Gnirke A."/>
            <person name="Stajich J.E."/>
            <person name="Cuomo C.A."/>
        </authorList>
    </citation>
    <scope>NUCLEOTIDE SEQUENCE [LARGE SCALE GENOMIC DNA]</scope>
    <source>
        <strain evidence="8">CBS 291.66</strain>
    </source>
</reference>
<dbReference type="Gene3D" id="3.40.50.1820">
    <property type="entry name" value="alpha/beta hydrolase"/>
    <property type="match status" value="1"/>
</dbReference>
<dbReference type="AlphaFoldDB" id="A0AAD7UYI1"/>
<dbReference type="GO" id="GO:0000324">
    <property type="term" value="C:fungal-type vacuole"/>
    <property type="evidence" value="ECO:0007669"/>
    <property type="project" value="TreeGrafter"/>
</dbReference>
<dbReference type="PANTHER" id="PTHR11802:SF113">
    <property type="entry name" value="SERINE CARBOXYPEPTIDASE CTSA-4.1"/>
    <property type="match status" value="1"/>
</dbReference>
<dbReference type="GeneID" id="83216080"/>
<comment type="similarity">
    <text evidence="1 7">Belongs to the peptidase S10 family.</text>
</comment>
<keyword evidence="3 7" id="KW-0645">Protease</keyword>
<dbReference type="InterPro" id="IPR029058">
    <property type="entry name" value="AB_hydrolase_fold"/>
</dbReference>
<dbReference type="PRINTS" id="PR00724">
    <property type="entry name" value="CRBOXYPTASEC"/>
</dbReference>
<sequence length="512" mass="57306">MLGVSLLSKAAAIVLLAGITYASPVADFLQRPIGALNDHQHHHEGLTQHHCGTFSSESQDRDKFTDAWLSSLHPSLPEHSIRYKTPDDGICDPSVKQISGYLDVEKDKHFFFWFFESRHNPKEDPLILWVDGGPGCSSMVGLLTEYGPCLVDKETGDTTLNKHSWNNNASVIFLDQPLNVGYSYGKGGALDSVAAAQDVYSFLQIFFKEFPDYASLDFHVAGESYAGHFVPAIAGEINRNNKDLSLSFSLSMESALSTINLKSILVGNGLTDALTQYKYASEFACGNSYGIFLDQETCDQMDEKYPACAELIKECYASQDKASCMPAYLQCNRDILEPYRAQGKNLYDVRKECKVDKLCFEIVGVMEAYLNRPEVMKALGAQVDTFESCNDDLGFEFSTYDWMRPYVNEIPLLLEDDIRVLIYAGDADFICNWMGNKAWMIELPWNGHDEFAAANDTDWFSITANEQGGELRTTKDGRFAFLRVFDSGHMVGMDRGDYAIDMLNSWLQGTLV</sequence>
<dbReference type="GO" id="GO:0004185">
    <property type="term" value="F:serine-type carboxypeptidase activity"/>
    <property type="evidence" value="ECO:0007669"/>
    <property type="project" value="UniProtKB-UniRule"/>
</dbReference>
<keyword evidence="6" id="KW-0325">Glycoprotein</keyword>
<keyword evidence="5 7" id="KW-0378">Hydrolase</keyword>
<dbReference type="SUPFAM" id="SSF53474">
    <property type="entry name" value="alpha/beta-Hydrolases"/>
    <property type="match status" value="1"/>
</dbReference>
<evidence type="ECO:0000256" key="1">
    <source>
        <dbReference type="ARBA" id="ARBA00009431"/>
    </source>
</evidence>
<feature type="chain" id="PRO_5041766655" description="Carboxypeptidase" evidence="7">
    <location>
        <begin position="23"/>
        <end position="512"/>
    </location>
</feature>
<evidence type="ECO:0000256" key="2">
    <source>
        <dbReference type="ARBA" id="ARBA00022645"/>
    </source>
</evidence>
<keyword evidence="9" id="KW-1185">Reference proteome</keyword>
<feature type="signal peptide" evidence="7">
    <location>
        <begin position="1"/>
        <end position="22"/>
    </location>
</feature>
<accession>A0AAD7UYI1</accession>
<keyword evidence="4 7" id="KW-0732">Signal</keyword>
<keyword evidence="2 7" id="KW-0121">Carboxypeptidase</keyword>
<gene>
    <name evidence="8" type="ORF">O0I10_008673</name>
</gene>
<evidence type="ECO:0000256" key="6">
    <source>
        <dbReference type="ARBA" id="ARBA00023180"/>
    </source>
</evidence>
<proteinExistence type="inferred from homology"/>
<evidence type="ECO:0000256" key="3">
    <source>
        <dbReference type="ARBA" id="ARBA00022670"/>
    </source>
</evidence>
<evidence type="ECO:0000256" key="5">
    <source>
        <dbReference type="ARBA" id="ARBA00022801"/>
    </source>
</evidence>
<evidence type="ECO:0000313" key="9">
    <source>
        <dbReference type="Proteomes" id="UP001234581"/>
    </source>
</evidence>
<evidence type="ECO:0000256" key="7">
    <source>
        <dbReference type="RuleBase" id="RU361156"/>
    </source>
</evidence>
<dbReference type="InterPro" id="IPR001563">
    <property type="entry name" value="Peptidase_S10"/>
</dbReference>
<dbReference type="PROSITE" id="PS00131">
    <property type="entry name" value="CARBOXYPEPT_SER_SER"/>
    <property type="match status" value="1"/>
</dbReference>
<evidence type="ECO:0000313" key="8">
    <source>
        <dbReference type="EMBL" id="KAJ8655585.1"/>
    </source>
</evidence>